<keyword evidence="3" id="KW-0732">Signal</keyword>
<dbReference type="PANTHER" id="PTHR46825">
    <property type="entry name" value="D-ALANYL-D-ALANINE-CARBOXYPEPTIDASE/ENDOPEPTIDASE AMPH"/>
    <property type="match status" value="1"/>
</dbReference>
<feature type="transmembrane region" description="Helical" evidence="2">
    <location>
        <begin position="500"/>
        <end position="522"/>
    </location>
</feature>
<evidence type="ECO:0000313" key="6">
    <source>
        <dbReference type="Proteomes" id="UP001432401"/>
    </source>
</evidence>
<evidence type="ECO:0000256" key="1">
    <source>
        <dbReference type="SAM" id="MobiDB-lite"/>
    </source>
</evidence>
<dbReference type="InterPro" id="IPR001466">
    <property type="entry name" value="Beta-lactam-related"/>
</dbReference>
<dbReference type="PANTHER" id="PTHR46825:SF9">
    <property type="entry name" value="BETA-LACTAMASE-RELATED DOMAIN-CONTAINING PROTEIN"/>
    <property type="match status" value="1"/>
</dbReference>
<dbReference type="RefSeq" id="WP_352983242.1">
    <property type="nucleotide sequence ID" value="NZ_JBEQNA010000005.1"/>
</dbReference>
<keyword evidence="2" id="KW-0472">Membrane</keyword>
<sequence length="635" mass="65408">MQRVPRALPLLAAPLMIAAALLPGAAPAAAAVGAVPAAEPVPLTAESAREFVDTRVAELLEEHGAPGVAVTVVGGGEQLASASHGYSDLAERTPLDHTAQVFPLASVSKSLTAAAVLTLVDSGEIDLHEDVNAYLPEDARLATDGITMHHLLTHTAGFAELVDIPFASDTAAHLTLDGVARTREPEQLNEPGRFPAYSNHGSGLAGFIAQEVSGVPFDEFVEQTVFGPLGMADSGFVQVHEARGTLDLPAFHLADGSVPEDLHVSASPAGAALATTDDMARFMLALLGGGELDGEQVLPESVPALMTDRQFEVHPELASIGYGTYQWRGGDSPVLGHGGDLVGMHTGYTLVPAIGAGLFVAVNGDDTSPETQANPLLDLRMAVAAAFSETFAPQAPPSGEADPGADLGPYTGSYITSRRAGSGPAQLTVLLDNMVVRDGGDGTLSVGGGMALDDRWLPAGEGRFVAENGEDELVFLEEDGEVVALATGSNPTQVYERTSFLASPLTHGVAAAASLLVLFTAFVQFRRARDRFTVVARVLGALTALACYAGVGILAYGLFVAPHKVEEWVFGGSLMLTAPLAAAVPLALATAAVAATAWARGRLSAAGRVHLSLVAVAAAVFVAVGAQYGFVWGLS</sequence>
<dbReference type="EMBL" id="JBEQNB010000004">
    <property type="protein sequence ID" value="MES0833940.1"/>
    <property type="molecule type" value="Genomic_DNA"/>
</dbReference>
<dbReference type="InterPro" id="IPR050491">
    <property type="entry name" value="AmpC-like"/>
</dbReference>
<accession>A0ABV1ZTK2</accession>
<dbReference type="SUPFAM" id="SSF56601">
    <property type="entry name" value="beta-lactamase/transpeptidase-like"/>
    <property type="match status" value="1"/>
</dbReference>
<evidence type="ECO:0000313" key="5">
    <source>
        <dbReference type="EMBL" id="MES0833940.1"/>
    </source>
</evidence>
<dbReference type="EC" id="3.1.1.103" evidence="5"/>
<dbReference type="PROSITE" id="PS00146">
    <property type="entry name" value="BETA_LACTAMASE_A"/>
    <property type="match status" value="1"/>
</dbReference>
<evidence type="ECO:0000259" key="4">
    <source>
        <dbReference type="Pfam" id="PF00144"/>
    </source>
</evidence>
<dbReference type="InterPro" id="IPR023650">
    <property type="entry name" value="Beta-lactam_class-A_AS"/>
</dbReference>
<keyword evidence="2" id="KW-0812">Transmembrane</keyword>
<protein>
    <submittedName>
        <fullName evidence="5">Serine hydrolase domain-containing protein</fullName>
        <ecNumber evidence="5">3.1.1.103</ecNumber>
    </submittedName>
</protein>
<keyword evidence="2" id="KW-1133">Transmembrane helix</keyword>
<comment type="caution">
    <text evidence="5">The sequence shown here is derived from an EMBL/GenBank/DDBJ whole genome shotgun (WGS) entry which is preliminary data.</text>
</comment>
<dbReference type="Pfam" id="PF00144">
    <property type="entry name" value="Beta-lactamase"/>
    <property type="match status" value="1"/>
</dbReference>
<feature type="transmembrane region" description="Helical" evidence="2">
    <location>
        <begin position="611"/>
        <end position="630"/>
    </location>
</feature>
<feature type="transmembrane region" description="Helical" evidence="2">
    <location>
        <begin position="579"/>
        <end position="599"/>
    </location>
</feature>
<feature type="domain" description="Beta-lactamase-related" evidence="4">
    <location>
        <begin position="52"/>
        <end position="375"/>
    </location>
</feature>
<evidence type="ECO:0000256" key="2">
    <source>
        <dbReference type="SAM" id="Phobius"/>
    </source>
</evidence>
<name>A0ABV1ZTK2_9ACTN</name>
<feature type="signal peptide" evidence="3">
    <location>
        <begin position="1"/>
        <end position="30"/>
    </location>
</feature>
<feature type="chain" id="PRO_5046749985" evidence="3">
    <location>
        <begin position="31"/>
        <end position="635"/>
    </location>
</feature>
<keyword evidence="6" id="KW-1185">Reference proteome</keyword>
<dbReference type="Proteomes" id="UP001432401">
    <property type="component" value="Unassembled WGS sequence"/>
</dbReference>
<organism evidence="5 6">
    <name type="scientific">Nocardiopsis tropica</name>
    <dbReference type="NCBI Taxonomy" id="109330"/>
    <lineage>
        <taxon>Bacteria</taxon>
        <taxon>Bacillati</taxon>
        <taxon>Actinomycetota</taxon>
        <taxon>Actinomycetes</taxon>
        <taxon>Streptosporangiales</taxon>
        <taxon>Nocardiopsidaceae</taxon>
        <taxon>Nocardiopsis</taxon>
    </lineage>
</organism>
<dbReference type="GO" id="GO:0016787">
    <property type="term" value="F:hydrolase activity"/>
    <property type="evidence" value="ECO:0007669"/>
    <property type="project" value="UniProtKB-KW"/>
</dbReference>
<keyword evidence="5" id="KW-0378">Hydrolase</keyword>
<dbReference type="InterPro" id="IPR012338">
    <property type="entry name" value="Beta-lactam/transpept-like"/>
</dbReference>
<proteinExistence type="predicted"/>
<feature type="region of interest" description="Disordered" evidence="1">
    <location>
        <begin position="392"/>
        <end position="412"/>
    </location>
</feature>
<reference evidence="5 6" key="1">
    <citation type="submission" date="2024-06" db="EMBL/GenBank/DDBJ databases">
        <authorList>
            <person name="Bataeva Y.V."/>
            <person name="Grigorian L.N."/>
            <person name="Solomentsev V.I."/>
        </authorList>
    </citation>
    <scope>NUCLEOTIDE SEQUENCE [LARGE SCALE GENOMIC DNA]</scope>
    <source>
        <strain evidence="6">SCPM-O-B-12605 (RCAM04882)</strain>
    </source>
</reference>
<evidence type="ECO:0000256" key="3">
    <source>
        <dbReference type="SAM" id="SignalP"/>
    </source>
</evidence>
<gene>
    <name evidence="5" type="ORF">ABUK86_09145</name>
</gene>
<dbReference type="Gene3D" id="3.40.710.10">
    <property type="entry name" value="DD-peptidase/beta-lactamase superfamily"/>
    <property type="match status" value="1"/>
</dbReference>
<feature type="transmembrane region" description="Helical" evidence="2">
    <location>
        <begin position="534"/>
        <end position="559"/>
    </location>
</feature>